<comment type="caution">
    <text evidence="1">The sequence shown here is derived from an EMBL/GenBank/DDBJ whole genome shotgun (WGS) entry which is preliminary data.</text>
</comment>
<dbReference type="AlphaFoldDB" id="A0A225WAA2"/>
<feature type="non-terminal residue" evidence="1">
    <location>
        <position position="1"/>
    </location>
</feature>
<sequence>GVYGPTHAALDNTKSPLQLFFFFIPPRFNKFYNQRLNERVDWMHANKVSQGDEPTREEVLLQATKRHKKIKAEEILHCIGLLVARMLCPHKRRFAVHWAKTAVGAVSKGTFGRFMSKKRFGHVMQNRTFTDNTNT</sequence>
<gene>
    <name evidence="1" type="ORF">PHMEG_00012503</name>
</gene>
<evidence type="ECO:0000313" key="2">
    <source>
        <dbReference type="Proteomes" id="UP000198211"/>
    </source>
</evidence>
<dbReference type="PANTHER" id="PTHR46599:SF3">
    <property type="entry name" value="PIGGYBAC TRANSPOSABLE ELEMENT-DERIVED PROTEIN 4"/>
    <property type="match status" value="1"/>
</dbReference>
<evidence type="ECO:0008006" key="3">
    <source>
        <dbReference type="Google" id="ProtNLM"/>
    </source>
</evidence>
<proteinExistence type="predicted"/>
<keyword evidence="2" id="KW-1185">Reference proteome</keyword>
<dbReference type="EMBL" id="NBNE01001425">
    <property type="protein sequence ID" value="OWZ14069.1"/>
    <property type="molecule type" value="Genomic_DNA"/>
</dbReference>
<reference evidence="2" key="1">
    <citation type="submission" date="2017-03" db="EMBL/GenBank/DDBJ databases">
        <title>Phytopthora megakarya and P. palmivora, two closely related causual agents of cacao black pod achieved similar genome size and gene model numbers by different mechanisms.</title>
        <authorList>
            <person name="Ali S."/>
            <person name="Shao J."/>
            <person name="Larry D.J."/>
            <person name="Kronmiller B."/>
            <person name="Shen D."/>
            <person name="Strem M.D."/>
            <person name="Melnick R.L."/>
            <person name="Guiltinan M.J."/>
            <person name="Tyler B.M."/>
            <person name="Meinhardt L.W."/>
            <person name="Bailey B.A."/>
        </authorList>
    </citation>
    <scope>NUCLEOTIDE SEQUENCE [LARGE SCALE GENOMIC DNA]</scope>
    <source>
        <strain evidence="2">zdho120</strain>
    </source>
</reference>
<dbReference type="OrthoDB" id="124317at2759"/>
<name>A0A225WAA2_9STRA</name>
<dbReference type="PANTHER" id="PTHR46599">
    <property type="entry name" value="PIGGYBAC TRANSPOSABLE ELEMENT-DERIVED PROTEIN 4"/>
    <property type="match status" value="1"/>
</dbReference>
<dbReference type="Proteomes" id="UP000198211">
    <property type="component" value="Unassembled WGS sequence"/>
</dbReference>
<organism evidence="1 2">
    <name type="scientific">Phytophthora megakarya</name>
    <dbReference type="NCBI Taxonomy" id="4795"/>
    <lineage>
        <taxon>Eukaryota</taxon>
        <taxon>Sar</taxon>
        <taxon>Stramenopiles</taxon>
        <taxon>Oomycota</taxon>
        <taxon>Peronosporomycetes</taxon>
        <taxon>Peronosporales</taxon>
        <taxon>Peronosporaceae</taxon>
        <taxon>Phytophthora</taxon>
    </lineage>
</organism>
<protein>
    <recommendedName>
        <fullName evidence="3">PiggyBac transposable element-derived protein domain-containing protein</fullName>
    </recommendedName>
</protein>
<accession>A0A225WAA2</accession>
<evidence type="ECO:0000313" key="1">
    <source>
        <dbReference type="EMBL" id="OWZ14069.1"/>
    </source>
</evidence>